<dbReference type="EMBL" id="QICL01000019">
    <property type="protein sequence ID" value="PXV62479.1"/>
    <property type="molecule type" value="Genomic_DNA"/>
</dbReference>
<dbReference type="AlphaFoldDB" id="A0A2V3PLB7"/>
<dbReference type="PANTHER" id="PTHR43273:SF3">
    <property type="entry name" value="ANAEROBIC SULFATASE-MATURATING ENZYME HOMOLOG ASLB-RELATED"/>
    <property type="match status" value="1"/>
</dbReference>
<dbReference type="InterPro" id="IPR023867">
    <property type="entry name" value="Sulphatase_maturase_rSAM"/>
</dbReference>
<dbReference type="InterPro" id="IPR007197">
    <property type="entry name" value="rSAM"/>
</dbReference>
<organism evidence="8 9">
    <name type="scientific">Dysgonomonas alginatilytica</name>
    <dbReference type="NCBI Taxonomy" id="1605892"/>
    <lineage>
        <taxon>Bacteria</taxon>
        <taxon>Pseudomonadati</taxon>
        <taxon>Bacteroidota</taxon>
        <taxon>Bacteroidia</taxon>
        <taxon>Bacteroidales</taxon>
        <taxon>Dysgonomonadaceae</taxon>
        <taxon>Dysgonomonas</taxon>
    </lineage>
</organism>
<dbReference type="PANTHER" id="PTHR43273">
    <property type="entry name" value="ANAEROBIC SULFATASE-MATURATING ENZYME HOMOLOG ASLB-RELATED"/>
    <property type="match status" value="1"/>
</dbReference>
<dbReference type="SFLD" id="SFLDS00029">
    <property type="entry name" value="Radical_SAM"/>
    <property type="match status" value="1"/>
</dbReference>
<dbReference type="PROSITE" id="PS51918">
    <property type="entry name" value="RADICAL_SAM"/>
    <property type="match status" value="1"/>
</dbReference>
<dbReference type="SUPFAM" id="SSF102114">
    <property type="entry name" value="Radical SAM enzymes"/>
    <property type="match status" value="1"/>
</dbReference>
<keyword evidence="9" id="KW-1185">Reference proteome</keyword>
<evidence type="ECO:0000256" key="5">
    <source>
        <dbReference type="ARBA" id="ARBA00023014"/>
    </source>
</evidence>
<accession>A0A2V3PLB7</accession>
<dbReference type="InterPro" id="IPR023885">
    <property type="entry name" value="4Fe4S-binding_SPASM_dom"/>
</dbReference>
<dbReference type="Pfam" id="PF04055">
    <property type="entry name" value="Radical_SAM"/>
    <property type="match status" value="1"/>
</dbReference>
<protein>
    <recommendedName>
        <fullName evidence="7">Radical SAM core domain-containing protein</fullName>
    </recommendedName>
</protein>
<evidence type="ECO:0000313" key="9">
    <source>
        <dbReference type="Proteomes" id="UP000247973"/>
    </source>
</evidence>
<dbReference type="InterPro" id="IPR013785">
    <property type="entry name" value="Aldolase_TIM"/>
</dbReference>
<dbReference type="NCBIfam" id="TIGR04085">
    <property type="entry name" value="rSAM_more_4Fe4S"/>
    <property type="match status" value="1"/>
</dbReference>
<evidence type="ECO:0000313" key="8">
    <source>
        <dbReference type="EMBL" id="PXV62479.1"/>
    </source>
</evidence>
<dbReference type="InterPro" id="IPR058240">
    <property type="entry name" value="rSAM_sf"/>
</dbReference>
<reference evidence="8 9" key="1">
    <citation type="submission" date="2018-03" db="EMBL/GenBank/DDBJ databases">
        <title>Genomic Encyclopedia of Archaeal and Bacterial Type Strains, Phase II (KMG-II): from individual species to whole genera.</title>
        <authorList>
            <person name="Goeker M."/>
        </authorList>
    </citation>
    <scope>NUCLEOTIDE SEQUENCE [LARGE SCALE GENOMIC DNA]</scope>
    <source>
        <strain evidence="8 9">DSM 100214</strain>
    </source>
</reference>
<dbReference type="GO" id="GO:0051536">
    <property type="term" value="F:iron-sulfur cluster binding"/>
    <property type="evidence" value="ECO:0007669"/>
    <property type="project" value="UniProtKB-KW"/>
</dbReference>
<evidence type="ECO:0000256" key="3">
    <source>
        <dbReference type="ARBA" id="ARBA00022723"/>
    </source>
</evidence>
<comment type="similarity">
    <text evidence="6">Belongs to the radical SAM superfamily. Anaerobic sulfatase-maturating enzyme family.</text>
</comment>
<dbReference type="Gene3D" id="3.20.20.70">
    <property type="entry name" value="Aldolase class I"/>
    <property type="match status" value="1"/>
</dbReference>
<evidence type="ECO:0000256" key="1">
    <source>
        <dbReference type="ARBA" id="ARBA00001966"/>
    </source>
</evidence>
<dbReference type="GO" id="GO:0046872">
    <property type="term" value="F:metal ion binding"/>
    <property type="evidence" value="ECO:0007669"/>
    <property type="project" value="UniProtKB-KW"/>
</dbReference>
<feature type="domain" description="Radical SAM core" evidence="7">
    <location>
        <begin position="65"/>
        <end position="291"/>
    </location>
</feature>
<comment type="cofactor">
    <cofactor evidence="1">
        <name>[4Fe-4S] cluster</name>
        <dbReference type="ChEBI" id="CHEBI:49883"/>
    </cofactor>
</comment>
<evidence type="ECO:0000256" key="2">
    <source>
        <dbReference type="ARBA" id="ARBA00022691"/>
    </source>
</evidence>
<dbReference type="CDD" id="cd01335">
    <property type="entry name" value="Radical_SAM"/>
    <property type="match status" value="1"/>
</dbReference>
<keyword evidence="4" id="KW-0408">Iron</keyword>
<evidence type="ECO:0000256" key="4">
    <source>
        <dbReference type="ARBA" id="ARBA00023004"/>
    </source>
</evidence>
<gene>
    <name evidence="8" type="ORF">CLV62_11919</name>
</gene>
<dbReference type="GO" id="GO:0016491">
    <property type="term" value="F:oxidoreductase activity"/>
    <property type="evidence" value="ECO:0007669"/>
    <property type="project" value="InterPro"/>
</dbReference>
<comment type="caution">
    <text evidence="8">The sequence shown here is derived from an EMBL/GenBank/DDBJ whole genome shotgun (WGS) entry which is preliminary data.</text>
</comment>
<keyword evidence="2" id="KW-0949">S-adenosyl-L-methionine</keyword>
<dbReference type="SFLD" id="SFLDG01067">
    <property type="entry name" value="SPASM/twitch_domain_containing"/>
    <property type="match status" value="1"/>
</dbReference>
<keyword evidence="3" id="KW-0479">Metal-binding</keyword>
<name>A0A2V3PLB7_9BACT</name>
<dbReference type="UniPathway" id="UPA00782"/>
<keyword evidence="5" id="KW-0411">Iron-sulfur</keyword>
<dbReference type="Proteomes" id="UP000247973">
    <property type="component" value="Unassembled WGS sequence"/>
</dbReference>
<proteinExistence type="inferred from homology"/>
<evidence type="ECO:0000256" key="6">
    <source>
        <dbReference type="ARBA" id="ARBA00023601"/>
    </source>
</evidence>
<evidence type="ECO:0000259" key="7">
    <source>
        <dbReference type="PROSITE" id="PS51918"/>
    </source>
</evidence>
<sequence length="441" mass="51058">MNGYTHAFDIINKDVYDYLKRKSTENVSDNTLSKLVKRGYLTSLTEDQELELIKRITDGVHDSRRFQKYNFQFIMSYDCNLRCVYCFEKEVLNTSKCPSKDKITKDKIDRAFDIIYEKYENKQCTQVIGLYGGEPFLAENYDLVSYIIEKGKKCNFTFYAPTNGYDIDAYFDLLKENSNLFHFQITLDGVEEIQNRNRPHFKNKDSFEKITNNIDHLLKLGITIRLRINTSEYSLTKMNELMSLFEAKGWYGYENFSAYWALLRDDIDSGAAPAEGEKPQINQLDLMSSFQEQKATGNLSSKLSCQDYGISSILNNMILGKDVKYKGYFCGAQVSSLIFDPVGDLYSCWDVVGQPEHKVGSYIPDLEISEEGYQKWFDDKISGYKCIKCKYVLFCGGGCVIRSLKSKKRIRPGNCNQYPQVFNSLVKNLYQETIKENYNQI</sequence>